<reference evidence="1" key="1">
    <citation type="journal article" date="2014" name="Front. Microbiol.">
        <title>High frequency of phylogenetically diverse reductive dehalogenase-homologous genes in deep subseafloor sedimentary metagenomes.</title>
        <authorList>
            <person name="Kawai M."/>
            <person name="Futagami T."/>
            <person name="Toyoda A."/>
            <person name="Takaki Y."/>
            <person name="Nishi S."/>
            <person name="Hori S."/>
            <person name="Arai W."/>
            <person name="Tsubouchi T."/>
            <person name="Morono Y."/>
            <person name="Uchiyama I."/>
            <person name="Ito T."/>
            <person name="Fujiyama A."/>
            <person name="Inagaki F."/>
            <person name="Takami H."/>
        </authorList>
    </citation>
    <scope>NUCLEOTIDE SEQUENCE</scope>
    <source>
        <strain evidence="1">Expedition CK06-06</strain>
    </source>
</reference>
<sequence>QKRRALAADLVVTNYSFAFHEMNYAGGLSGRSQMDDEGDLIEGETMKFTSLILTRHQLEQCQIEPPEYKTKLEAWLKWAEPTLGKVGKQLGELETRLEPFLEAEQEPPKSLMFELLHYQRLESKLKMFIDLVDESWVAELDDPERWQFKPTFVRRFGHLLTGHAEKILAMSATILSAKDWAWNLGIDDEVAFYRVPSTFPKEHRPVVYLPTANFSLKSANDESLALMVRVVDGLLDKHKDEKGIIHAISYKITRYLLEHSRHQ</sequence>
<dbReference type="EMBL" id="BARW01024480">
    <property type="protein sequence ID" value="GAI92399.1"/>
    <property type="molecule type" value="Genomic_DNA"/>
</dbReference>
<organism evidence="1">
    <name type="scientific">marine sediment metagenome</name>
    <dbReference type="NCBI Taxonomy" id="412755"/>
    <lineage>
        <taxon>unclassified sequences</taxon>
        <taxon>metagenomes</taxon>
        <taxon>ecological metagenomes</taxon>
    </lineage>
</organism>
<proteinExistence type="predicted"/>
<evidence type="ECO:0008006" key="2">
    <source>
        <dbReference type="Google" id="ProtNLM"/>
    </source>
</evidence>
<evidence type="ECO:0000313" key="1">
    <source>
        <dbReference type="EMBL" id="GAI92399.1"/>
    </source>
</evidence>
<feature type="non-terminal residue" evidence="1">
    <location>
        <position position="1"/>
    </location>
</feature>
<protein>
    <recommendedName>
        <fullName evidence="2">ATP-dependent helicase C-terminal domain-containing protein</fullName>
    </recommendedName>
</protein>
<dbReference type="AlphaFoldDB" id="X1UJ46"/>
<feature type="non-terminal residue" evidence="1">
    <location>
        <position position="263"/>
    </location>
</feature>
<name>X1UJ46_9ZZZZ</name>
<accession>X1UJ46</accession>
<gene>
    <name evidence="1" type="ORF">S12H4_40360</name>
</gene>
<comment type="caution">
    <text evidence="1">The sequence shown here is derived from an EMBL/GenBank/DDBJ whole genome shotgun (WGS) entry which is preliminary data.</text>
</comment>